<dbReference type="PROSITE" id="PS50893">
    <property type="entry name" value="ABC_TRANSPORTER_2"/>
    <property type="match status" value="2"/>
</dbReference>
<dbReference type="PANTHER" id="PTHR24223:SF19">
    <property type="entry name" value="CYSTIC FIBROSIS TRANSMEMBRANE CONDUCTANCE REGULATOR"/>
    <property type="match status" value="1"/>
</dbReference>
<dbReference type="GO" id="GO:0016887">
    <property type="term" value="F:ATP hydrolysis activity"/>
    <property type="evidence" value="ECO:0007669"/>
    <property type="project" value="InterPro"/>
</dbReference>
<dbReference type="GO" id="GO:0005829">
    <property type="term" value="C:cytosol"/>
    <property type="evidence" value="ECO:0007669"/>
    <property type="project" value="TreeGrafter"/>
</dbReference>
<evidence type="ECO:0000256" key="6">
    <source>
        <dbReference type="ARBA" id="ARBA00009118"/>
    </source>
</evidence>
<evidence type="ECO:0000256" key="39">
    <source>
        <dbReference type="SAM" id="MobiDB-lite"/>
    </source>
</evidence>
<proteinExistence type="inferred from homology"/>
<evidence type="ECO:0000256" key="3">
    <source>
        <dbReference type="ARBA" id="ARBA00004424"/>
    </source>
</evidence>
<dbReference type="GO" id="GO:0031901">
    <property type="term" value="C:early endosome membrane"/>
    <property type="evidence" value="ECO:0007669"/>
    <property type="project" value="UniProtKB-SubCell"/>
</dbReference>
<dbReference type="InterPro" id="IPR009147">
    <property type="entry name" value="CFTR/ABCC7"/>
</dbReference>
<feature type="compositionally biased region" description="Basic residues" evidence="39">
    <location>
        <begin position="1424"/>
        <end position="1435"/>
    </location>
</feature>
<evidence type="ECO:0000256" key="21">
    <source>
        <dbReference type="ARBA" id="ARBA00023136"/>
    </source>
</evidence>
<dbReference type="GO" id="GO:0016324">
    <property type="term" value="C:apical plasma membrane"/>
    <property type="evidence" value="ECO:0007669"/>
    <property type="project" value="UniProtKB-SubCell"/>
</dbReference>
<evidence type="ECO:0000256" key="37">
    <source>
        <dbReference type="ARBA" id="ARBA00093570"/>
    </source>
</evidence>
<feature type="transmembrane region" description="Helical" evidence="38">
    <location>
        <begin position="1151"/>
        <end position="1171"/>
    </location>
</feature>
<feature type="domain" description="ABC transporter" evidence="40">
    <location>
        <begin position="448"/>
        <end position="725"/>
    </location>
</feature>
<keyword evidence="25 38" id="KW-0868">Chloride</keyword>
<evidence type="ECO:0000256" key="25">
    <source>
        <dbReference type="ARBA" id="ARBA00023214"/>
    </source>
</evidence>
<evidence type="ECO:0000256" key="11">
    <source>
        <dbReference type="ARBA" id="ARBA00022553"/>
    </source>
</evidence>
<evidence type="ECO:0000256" key="27">
    <source>
        <dbReference type="ARBA" id="ARBA00023242"/>
    </source>
</evidence>
<comment type="catalytic activity">
    <reaction evidence="36">
        <text>ATP + H2O = ADP + phosphate + H(+)</text>
        <dbReference type="Rhea" id="RHEA:13065"/>
        <dbReference type="ChEBI" id="CHEBI:15377"/>
        <dbReference type="ChEBI" id="CHEBI:15378"/>
        <dbReference type="ChEBI" id="CHEBI:30616"/>
        <dbReference type="ChEBI" id="CHEBI:43474"/>
        <dbReference type="ChEBI" id="CHEBI:456216"/>
    </reaction>
    <physiologicalReaction direction="left-to-right" evidence="36">
        <dbReference type="Rhea" id="RHEA:13066"/>
    </physiologicalReaction>
</comment>
<dbReference type="GO" id="GO:0034707">
    <property type="term" value="C:chloride channel complex"/>
    <property type="evidence" value="ECO:0007669"/>
    <property type="project" value="UniProtKB-UniRule"/>
</dbReference>
<dbReference type="Gene3D" id="3.40.50.300">
    <property type="entry name" value="P-loop containing nucleotide triphosphate hydrolases"/>
    <property type="match status" value="2"/>
</dbReference>
<evidence type="ECO:0000313" key="42">
    <source>
        <dbReference type="EMBL" id="EPQ11024.1"/>
    </source>
</evidence>
<evidence type="ECO:0000256" key="13">
    <source>
        <dbReference type="ARBA" id="ARBA00022737"/>
    </source>
</evidence>
<keyword evidence="20 38" id="KW-0406">Ion transport</keyword>
<evidence type="ECO:0000256" key="20">
    <source>
        <dbReference type="ARBA" id="ARBA00023065"/>
    </source>
</evidence>
<evidence type="ECO:0000256" key="1">
    <source>
        <dbReference type="ARBA" id="ARBA00004123"/>
    </source>
</evidence>
<evidence type="ECO:0000256" key="38">
    <source>
        <dbReference type="RuleBase" id="RU362037"/>
    </source>
</evidence>
<dbReference type="GO" id="GO:0055038">
    <property type="term" value="C:recycling endosome membrane"/>
    <property type="evidence" value="ECO:0007669"/>
    <property type="project" value="UniProtKB-SubCell"/>
</dbReference>
<keyword evidence="15" id="KW-0967">Endosome</keyword>
<protein>
    <recommendedName>
        <fullName evidence="8 38">Cystic fibrosis transmembrane conductance regulator</fullName>
        <ecNumber evidence="7 38">5.6.1.6</ecNumber>
    </recommendedName>
    <alternativeName>
        <fullName evidence="31 38">ATP-binding cassette sub-family C member 7</fullName>
    </alternativeName>
    <alternativeName>
        <fullName evidence="32 38">Channel conductance-controlling ATPase</fullName>
    </alternativeName>
    <alternativeName>
        <fullName evidence="33 38">cAMP-dependent chloride channel</fullName>
    </alternativeName>
</protein>
<keyword evidence="26" id="KW-0413">Isomerase</keyword>
<keyword evidence="18" id="KW-0832">Ubl conjugation</keyword>
<evidence type="ECO:0000256" key="34">
    <source>
        <dbReference type="ARBA" id="ARBA00034073"/>
    </source>
</evidence>
<feature type="transmembrane region" description="Helical" evidence="38">
    <location>
        <begin position="1010"/>
        <end position="1032"/>
    </location>
</feature>
<evidence type="ECO:0000256" key="24">
    <source>
        <dbReference type="ARBA" id="ARBA00023180"/>
    </source>
</evidence>
<comment type="catalytic activity">
    <reaction evidence="34 38">
        <text>ATP + H2O + closed Cl(-) channel = ADP + phosphate + open Cl(-) channel.</text>
        <dbReference type="EC" id="5.6.1.6"/>
    </reaction>
</comment>
<comment type="catalytic activity">
    <reaction evidence="30">
        <text>chloride(in) = chloride(out)</text>
        <dbReference type="Rhea" id="RHEA:29823"/>
        <dbReference type="ChEBI" id="CHEBI:17996"/>
    </reaction>
</comment>
<keyword evidence="16" id="KW-0256">Endoplasmic reticulum</keyword>
<keyword evidence="10" id="KW-1003">Cell membrane</keyword>
<feature type="transmembrane region" description="Helical" evidence="38">
    <location>
        <begin position="144"/>
        <end position="162"/>
    </location>
</feature>
<evidence type="ECO:0000256" key="33">
    <source>
        <dbReference type="ARBA" id="ARBA00033163"/>
    </source>
</evidence>
<dbReference type="PANTHER" id="PTHR24223">
    <property type="entry name" value="ATP-BINDING CASSETTE SUB-FAMILY C"/>
    <property type="match status" value="1"/>
</dbReference>
<dbReference type="InterPro" id="IPR036640">
    <property type="entry name" value="ABC1_TM_sf"/>
</dbReference>
<evidence type="ECO:0000256" key="4">
    <source>
        <dbReference type="ARBA" id="ARBA00004477"/>
    </source>
</evidence>
<dbReference type="SUPFAM" id="SSF52540">
    <property type="entry name" value="P-loop containing nucleoside triphosphate hydrolases"/>
    <property type="match status" value="2"/>
</dbReference>
<keyword evidence="13" id="KW-0677">Repeat</keyword>
<feature type="domain" description="ABC transporter" evidence="40">
    <location>
        <begin position="1103"/>
        <end position="1416"/>
    </location>
</feature>
<dbReference type="Pfam" id="PF14396">
    <property type="entry name" value="CFTR_R"/>
    <property type="match status" value="1"/>
</dbReference>
<dbReference type="GO" id="GO:0005524">
    <property type="term" value="F:ATP binding"/>
    <property type="evidence" value="ECO:0007669"/>
    <property type="project" value="UniProtKB-KW"/>
</dbReference>
<dbReference type="GO" id="GO:0015701">
    <property type="term" value="P:bicarbonate transport"/>
    <property type="evidence" value="ECO:0007669"/>
    <property type="project" value="TreeGrafter"/>
</dbReference>
<feature type="transmembrane region" description="Helical" evidence="38">
    <location>
        <begin position="1127"/>
        <end position="1145"/>
    </location>
</feature>
<dbReference type="InterPro" id="IPR050173">
    <property type="entry name" value="ABC_transporter_C-like"/>
</dbReference>
<dbReference type="CDD" id="cd18600">
    <property type="entry name" value="ABC_6TM_CFTR_D2"/>
    <property type="match status" value="1"/>
</dbReference>
<dbReference type="FunFam" id="1.20.1560.10:FF:000019">
    <property type="entry name" value="Cystic fibrosis transmembrane conductance regulator"/>
    <property type="match status" value="1"/>
</dbReference>
<dbReference type="EMBL" id="KE163161">
    <property type="protein sequence ID" value="EPQ11024.1"/>
    <property type="molecule type" value="Genomic_DNA"/>
</dbReference>
<comment type="catalytic activity">
    <reaction evidence="35">
        <text>hydrogencarbonate(in) = hydrogencarbonate(out)</text>
        <dbReference type="Rhea" id="RHEA:28695"/>
        <dbReference type="ChEBI" id="CHEBI:17544"/>
    </reaction>
</comment>
<evidence type="ECO:0000259" key="41">
    <source>
        <dbReference type="PROSITE" id="PS50929"/>
    </source>
</evidence>
<evidence type="ECO:0000256" key="35">
    <source>
        <dbReference type="ARBA" id="ARBA00044653"/>
    </source>
</evidence>
<keyword evidence="21 38" id="KW-0472">Membrane</keyword>
<dbReference type="Pfam" id="PF00664">
    <property type="entry name" value="ABC_membrane"/>
    <property type="match status" value="2"/>
</dbReference>
<name>S7N1Z4_MYOBR</name>
<evidence type="ECO:0000256" key="29">
    <source>
        <dbReference type="ARBA" id="ARBA00023303"/>
    </source>
</evidence>
<evidence type="ECO:0000256" key="17">
    <source>
        <dbReference type="ARBA" id="ARBA00022840"/>
    </source>
</evidence>
<feature type="transmembrane region" description="Helical" evidence="38">
    <location>
        <begin position="886"/>
        <end position="909"/>
    </location>
</feature>
<keyword evidence="11 38" id="KW-0597">Phosphoprotein</keyword>
<gene>
    <name evidence="42" type="ORF">D623_10011042</name>
</gene>
<evidence type="ECO:0000313" key="43">
    <source>
        <dbReference type="Proteomes" id="UP000052978"/>
    </source>
</evidence>
<evidence type="ECO:0000259" key="40">
    <source>
        <dbReference type="PROSITE" id="PS50893"/>
    </source>
</evidence>
<evidence type="ECO:0000256" key="26">
    <source>
        <dbReference type="ARBA" id="ARBA00023235"/>
    </source>
</evidence>
<evidence type="ECO:0000256" key="31">
    <source>
        <dbReference type="ARBA" id="ARBA00029720"/>
    </source>
</evidence>
<evidence type="ECO:0000256" key="14">
    <source>
        <dbReference type="ARBA" id="ARBA00022741"/>
    </source>
</evidence>
<feature type="compositionally biased region" description="Acidic residues" evidence="39">
    <location>
        <begin position="1443"/>
        <end position="1453"/>
    </location>
</feature>
<dbReference type="PRINTS" id="PR01851">
    <property type="entry name" value="CYSFIBREGLTR"/>
</dbReference>
<organism evidence="42 43">
    <name type="scientific">Myotis brandtii</name>
    <name type="common">Brandt's bat</name>
    <dbReference type="NCBI Taxonomy" id="109478"/>
    <lineage>
        <taxon>Eukaryota</taxon>
        <taxon>Metazoa</taxon>
        <taxon>Chordata</taxon>
        <taxon>Craniata</taxon>
        <taxon>Vertebrata</taxon>
        <taxon>Euteleostomi</taxon>
        <taxon>Mammalia</taxon>
        <taxon>Eutheria</taxon>
        <taxon>Laurasiatheria</taxon>
        <taxon>Chiroptera</taxon>
        <taxon>Yangochiroptera</taxon>
        <taxon>Vespertilionidae</taxon>
        <taxon>Myotis</taxon>
    </lineage>
</organism>
<keyword evidence="22" id="KW-0564">Palmitate</keyword>
<evidence type="ECO:0000256" key="28">
    <source>
        <dbReference type="ARBA" id="ARBA00023288"/>
    </source>
</evidence>
<dbReference type="InterPro" id="IPR017871">
    <property type="entry name" value="ABC_transporter-like_CS"/>
</dbReference>
<feature type="transmembrane region" description="Helical" evidence="38">
    <location>
        <begin position="329"/>
        <end position="351"/>
    </location>
</feature>
<dbReference type="SMART" id="SM00382">
    <property type="entry name" value="AAA"/>
    <property type="match status" value="1"/>
</dbReference>
<keyword evidence="24" id="KW-0325">Glycoprotein</keyword>
<keyword evidence="12 38" id="KW-0812">Transmembrane</keyword>
<dbReference type="GO" id="GO:0140359">
    <property type="term" value="F:ABC-type transporter activity"/>
    <property type="evidence" value="ECO:0007669"/>
    <property type="project" value="InterPro"/>
</dbReference>
<feature type="domain" description="ABC transmembrane type-1" evidence="41">
    <location>
        <begin position="939"/>
        <end position="1182"/>
    </location>
</feature>
<keyword evidence="19 38" id="KW-1133">Transmembrane helix</keyword>
<dbReference type="GO" id="GO:0005260">
    <property type="term" value="F:intracellularly ATP-gated chloride channel activity"/>
    <property type="evidence" value="ECO:0007669"/>
    <property type="project" value="UniProtKB-EC"/>
</dbReference>
<feature type="transmembrane region" description="Helical" evidence="38">
    <location>
        <begin position="106"/>
        <end position="132"/>
    </location>
</feature>
<dbReference type="InterPro" id="IPR025837">
    <property type="entry name" value="CFTR_reg_dom"/>
</dbReference>
<evidence type="ECO:0000256" key="8">
    <source>
        <dbReference type="ARBA" id="ARBA00016668"/>
    </source>
</evidence>
<dbReference type="GO" id="GO:0005634">
    <property type="term" value="C:nucleus"/>
    <property type="evidence" value="ECO:0007669"/>
    <property type="project" value="UniProtKB-SubCell"/>
</dbReference>
<evidence type="ECO:0000256" key="19">
    <source>
        <dbReference type="ARBA" id="ARBA00022989"/>
    </source>
</evidence>
<dbReference type="Pfam" id="PF00005">
    <property type="entry name" value="ABC_tran"/>
    <property type="match status" value="2"/>
</dbReference>
<evidence type="ECO:0000256" key="5">
    <source>
        <dbReference type="ARBA" id="ARBA00004520"/>
    </source>
</evidence>
<dbReference type="InterPro" id="IPR003439">
    <property type="entry name" value="ABC_transporter-like_ATP-bd"/>
</dbReference>
<dbReference type="FunFam" id="1.20.1560.10:FF:000017">
    <property type="entry name" value="Cystic fibrosis transmembrane conductance regulator"/>
    <property type="match status" value="1"/>
</dbReference>
<evidence type="ECO:0000256" key="32">
    <source>
        <dbReference type="ARBA" id="ARBA00031358"/>
    </source>
</evidence>
<evidence type="ECO:0000256" key="22">
    <source>
        <dbReference type="ARBA" id="ARBA00023139"/>
    </source>
</evidence>
<evidence type="ECO:0000256" key="9">
    <source>
        <dbReference type="ARBA" id="ARBA00022448"/>
    </source>
</evidence>
<dbReference type="SUPFAM" id="SSF90123">
    <property type="entry name" value="ABC transporter transmembrane region"/>
    <property type="match status" value="2"/>
</dbReference>
<sequence length="1453" mass="165313">MLFIFIVCVHPSPHARRFELISDSKSVLETKSSKCFCLSLYFSWTGPILGKGYRQRLELSDIYQISSADSADNLSEILEREWDRELASKKNPKLINALRRCFFWKFMFYGILLYLGEVTKAVQPLLLGRIIASYDPDNKVERSIAIYLGIGLCLLFILRTLLLHPAIFGLHHIGMQMRIALFSLIYKKTLKLSSRVLDKISIGQLVSLLSNNLNKFDEGLALAHFVWIAPLQVTLLMGLLWELLQASAFCGLAFLIVLSIFQAGLGKMMMKYRDQRAGKINERLVITSEIIENIQSVKAYCWEEAMEKMIENLRQTELKLTRKAAYVRYFNSSAFFFSGFFVVFLSVLPYAFFKGVVLRKIFTTISFCIVLRMAVTRQFPWAVQTWYDSLGAINKIQDFLQKQEYKTLEYNLTTTEVVMENVTAFWEEGFGELFENAKQNNNTRNICNGDNSIIFSNIALLGTPVLKDINFKIERGQLLAVAGSTGAGKTSLLMMIMGELQPSEGKIKHSGRISFCSQFSWIMPGTIKENIIFGVSYDEYRYRSVIKACQLEETPKQYLVVTFCQTLFTGGSKGIQGENFAIPFLKELIGWLEETIHKETILSNKEDISKFAEKDNIVLGEGGITLSGGQRARISLARAVYKDADLYLLDSPFGYLDVLTEKEIFESSKLMGYDYFDQFSAERRNSILTETLRRFSLEGDAAIPRNETKKQSFKQTGEFGENRKNSILNPISSLKKFSIVQKTPLQINGIEEDSEEPSERRLSLVPDSEQGEAILPRSNVMNTGPTFQRRRRQSVLNLMTRSSVNQGQIIHRTPAASTRKMSLAPQGNLTEMDIYSRRLSQDSGLEISEEINEEDLKECFFDDVEGIPAVTTWNTYLRYITVHKSLVFVLIWCFVIFLAEVRIFCYKMLLTPPPEKGNSSASTNNSYPVIITRTSAFYVFYIYVGVADTLLALGFFRGLPLVHSLITVSKILHHKMLHSVLHAPMSTLNTLKAGGILNRFSKDIAILDDLLPLTIFDFIQLVLIVIGAVAVVSVLRPYILLATVPVIAAFILLRSYFLHTSQQLKQLESEGRSPIFTHLVTSLKGLWTLRAFGRQPYFETLFHKALNLHTANWFLYLSTLRWFQMRIEMIFVLFFIAVTFISILTTGDGEGTVGIILTLAMNIMSTLQWAVNSSIDVDSLMRSVSRVFKFIDMQTEESISTKSRKPSKDGQLSEVMIIENQHAKKDDIWPSGGQMIVKDLTAKYIDSGNAILENISFSISPGQRKVFIFSGTFRKNLDPYEQWNDQEIWKVADQVGLRSVIEQFPGKLDFVLLDGGLVLSHGHKQLMCLARSVLSKAKILLLDEPSAHLDPITYQIIRRTLKQAFANCTVILCEHRIEAMLECQRFLVIEENQVRQYDSIQRLLSEKSLFHQAISPSDRLKLLPHRNSSKHKSRSKITALQEVTEEEVQETRL</sequence>
<feature type="transmembrane region" description="Helical" evidence="38">
    <location>
        <begin position="936"/>
        <end position="956"/>
    </location>
</feature>
<evidence type="ECO:0000256" key="30">
    <source>
        <dbReference type="ARBA" id="ARBA00024167"/>
    </source>
</evidence>
<keyword evidence="43" id="KW-1185">Reference proteome</keyword>
<keyword evidence="29 38" id="KW-0407">Ion channel</keyword>
<evidence type="ECO:0000256" key="15">
    <source>
        <dbReference type="ARBA" id="ARBA00022753"/>
    </source>
</evidence>
<keyword evidence="23 38" id="KW-0869">Chloride channel</keyword>
<accession>S7N1Z4</accession>
<feature type="transmembrane region" description="Helical" evidence="38">
    <location>
        <begin position="1038"/>
        <end position="1057"/>
    </location>
</feature>
<keyword evidence="28" id="KW-0449">Lipoprotein</keyword>
<dbReference type="InterPro" id="IPR003593">
    <property type="entry name" value="AAA+_ATPase"/>
</dbReference>
<dbReference type="EC" id="5.6.1.6" evidence="7 38"/>
<keyword evidence="27" id="KW-0539">Nucleus</keyword>
<reference evidence="42 43" key="1">
    <citation type="journal article" date="2013" name="Nat. Commun.">
        <title>Genome analysis reveals insights into physiology and longevity of the Brandt's bat Myotis brandtii.</title>
        <authorList>
            <person name="Seim I."/>
            <person name="Fang X."/>
            <person name="Xiong Z."/>
            <person name="Lobanov A.V."/>
            <person name="Huang Z."/>
            <person name="Ma S."/>
            <person name="Feng Y."/>
            <person name="Turanov A.A."/>
            <person name="Zhu Y."/>
            <person name="Lenz T.L."/>
            <person name="Gerashchenko M.V."/>
            <person name="Fan D."/>
            <person name="Hee Yim S."/>
            <person name="Yao X."/>
            <person name="Jordan D."/>
            <person name="Xiong Y."/>
            <person name="Ma Y."/>
            <person name="Lyapunov A.N."/>
            <person name="Chen G."/>
            <person name="Kulakova O.I."/>
            <person name="Sun Y."/>
            <person name="Lee S.G."/>
            <person name="Bronson R.T."/>
            <person name="Moskalev A.A."/>
            <person name="Sunyaev S.R."/>
            <person name="Zhang G."/>
            <person name="Krogh A."/>
            <person name="Wang J."/>
            <person name="Gladyshev V.N."/>
        </authorList>
    </citation>
    <scope>NUCLEOTIDE SEQUENCE [LARGE SCALE GENOMIC DNA]</scope>
</reference>
<keyword evidence="9 38" id="KW-0813">Transport</keyword>
<evidence type="ECO:0000256" key="12">
    <source>
        <dbReference type="ARBA" id="ARBA00022692"/>
    </source>
</evidence>
<evidence type="ECO:0000256" key="23">
    <source>
        <dbReference type="ARBA" id="ARBA00023173"/>
    </source>
</evidence>
<dbReference type="InterPro" id="IPR027417">
    <property type="entry name" value="P-loop_NTPase"/>
</dbReference>
<dbReference type="Proteomes" id="UP000052978">
    <property type="component" value="Unassembled WGS sequence"/>
</dbReference>
<dbReference type="Gene3D" id="1.20.1560.10">
    <property type="entry name" value="ABC transporter type 1, transmembrane domain"/>
    <property type="match status" value="2"/>
</dbReference>
<feature type="transmembrane region" description="Helical" evidence="38">
    <location>
        <begin position="246"/>
        <end position="266"/>
    </location>
</feature>
<dbReference type="InterPro" id="IPR011527">
    <property type="entry name" value="ABC1_TM_dom"/>
</dbReference>
<comment type="function">
    <text evidence="38">Epithelial ion channel that plays an important role in the regulation of epithelial ion and water transport and fluid homeostasis. Mediates the transport of chloride ions across the cell membrane. Possesses an intrinsic ATPase activity and utilizes ATP to gate its channel; the passive flow of anions through the channel is gated by cycles of ATP binding and hydrolysis by the ATP-binding domains. The ion channel is also permeable to HCO(3)(-); selectivity depends on the extracellular chloride concentration. Exerts its function also by modulating the activity of other ion channels and transporters. Contributes to the regulation of the pH and the ion content of the epithelial fluid layer.</text>
</comment>
<comment type="subunit">
    <text evidence="37">Monomer; does not require oligomerization for channel activity. May form oligomers in the membrane. Interacts with SLC26A3, SLC26A6 and NHERF1. Interacts with SHANK2. Interacts with MYO6. Interacts (via C-terminus) with GOPC (via PDZ domain); this promotes CFTR internalization and thereby decreases channel activity. Interacts with SLC4A7 through NHERF1. Found in a complex with MYO5B and RAB11A. Interacts with ANO1. Interacts with SLC26A8. Interacts with AHCYL1; the interaction increases CFTR activity. Interacts with CSE1L. The core-glycosylated form interacts with GORASP2 (via PDZ GRASP-type 1 domain) in respone to ER stress. Interacts with MARCHF2; the interaction leads to CFTR ubiqtuitination and degradation. Interacts with ADGRG2.</text>
</comment>
<feature type="domain" description="ABC transmembrane type-1" evidence="41">
    <location>
        <begin position="111"/>
        <end position="348"/>
    </location>
</feature>
<evidence type="ECO:0000256" key="7">
    <source>
        <dbReference type="ARBA" id="ARBA00012195"/>
    </source>
</evidence>
<evidence type="ECO:0000256" key="10">
    <source>
        <dbReference type="ARBA" id="ARBA00022475"/>
    </source>
</evidence>
<dbReference type="PROSITE" id="PS00211">
    <property type="entry name" value="ABC_TRANSPORTER_1"/>
    <property type="match status" value="2"/>
</dbReference>
<evidence type="ECO:0000256" key="2">
    <source>
        <dbReference type="ARBA" id="ARBA00004195"/>
    </source>
</evidence>
<evidence type="ECO:0000256" key="16">
    <source>
        <dbReference type="ARBA" id="ARBA00022824"/>
    </source>
</evidence>
<feature type="region of interest" description="Disordered" evidence="39">
    <location>
        <begin position="1424"/>
        <end position="1453"/>
    </location>
</feature>
<keyword evidence="14 38" id="KW-0547">Nucleotide-binding</keyword>
<comment type="similarity">
    <text evidence="6 38">Belongs to the ABC transporter superfamily. ABCC family. CFTR transporter (TC 3.A.1.202) subfamily.</text>
</comment>
<keyword evidence="17 38" id="KW-0067">ATP-binding</keyword>
<dbReference type="GO" id="GO:0005789">
    <property type="term" value="C:endoplasmic reticulum membrane"/>
    <property type="evidence" value="ECO:0007669"/>
    <property type="project" value="UniProtKB-SubCell"/>
</dbReference>
<dbReference type="PROSITE" id="PS50929">
    <property type="entry name" value="ABC_TM1F"/>
    <property type="match status" value="2"/>
</dbReference>
<comment type="subcellular location">
    <subcellularLocation>
        <location evidence="3">Apical cell membrane</location>
        <topology evidence="3">Multi-pass membrane protein</topology>
    </subcellularLocation>
    <subcellularLocation>
        <location evidence="38">Cell membrane</location>
        <topology evidence="38">Multi-pass membrane protein</topology>
    </subcellularLocation>
    <subcellularLocation>
        <location evidence="5">Early endosome membrane</location>
        <topology evidence="5">Multi-pass membrane protein</topology>
    </subcellularLocation>
    <subcellularLocation>
        <location evidence="4">Endoplasmic reticulum membrane</location>
        <topology evidence="4">Multi-pass membrane protein</topology>
    </subcellularLocation>
    <subcellularLocation>
        <location evidence="1">Nucleus</location>
    </subcellularLocation>
    <subcellularLocation>
        <location evidence="2">Recycling endosome membrane</location>
        <topology evidence="2">Multi-pass membrane protein</topology>
    </subcellularLocation>
</comment>
<evidence type="ECO:0000256" key="18">
    <source>
        <dbReference type="ARBA" id="ARBA00022843"/>
    </source>
</evidence>
<evidence type="ECO:0000256" key="36">
    <source>
        <dbReference type="ARBA" id="ARBA00048778"/>
    </source>
</evidence>
<feature type="transmembrane region" description="Helical" evidence="38">
    <location>
        <begin position="220"/>
        <end position="240"/>
    </location>
</feature>